<dbReference type="InterPro" id="IPR052159">
    <property type="entry name" value="Competence_DNA_uptake"/>
</dbReference>
<feature type="transmembrane region" description="Helical" evidence="6">
    <location>
        <begin position="272"/>
        <end position="288"/>
    </location>
</feature>
<evidence type="ECO:0000256" key="5">
    <source>
        <dbReference type="ARBA" id="ARBA00023136"/>
    </source>
</evidence>
<reference evidence="8 9" key="1">
    <citation type="submission" date="2013-12" db="EMBL/GenBank/DDBJ databases">
        <title>Draft genome sequence of Caloranaerobacter sp. H53214.</title>
        <authorList>
            <person name="Jiang L.J."/>
            <person name="Shao Z.Z."/>
            <person name="Long M.N."/>
        </authorList>
    </citation>
    <scope>NUCLEOTIDE SEQUENCE [LARGE SCALE GENOMIC DNA]</scope>
    <source>
        <strain evidence="8 9">H53214</strain>
    </source>
</reference>
<dbReference type="NCBIfam" id="TIGR00361">
    <property type="entry name" value="ComEC_Rec2"/>
    <property type="match status" value="1"/>
</dbReference>
<dbReference type="CDD" id="cd07731">
    <property type="entry name" value="ComA-like_MBL-fold"/>
    <property type="match status" value="1"/>
</dbReference>
<dbReference type="InterPro" id="IPR001279">
    <property type="entry name" value="Metallo-B-lactamas"/>
</dbReference>
<dbReference type="AlphaFoldDB" id="A0A096BJF9"/>
<dbReference type="NCBIfam" id="TIGR00360">
    <property type="entry name" value="ComEC_N-term"/>
    <property type="match status" value="1"/>
</dbReference>
<accession>A0A096BJF9</accession>
<keyword evidence="4 6" id="KW-1133">Transmembrane helix</keyword>
<evidence type="ECO:0000256" key="3">
    <source>
        <dbReference type="ARBA" id="ARBA00022692"/>
    </source>
</evidence>
<organism evidence="8 9">
    <name type="scientific">Caloranaerobacter azorensis H53214</name>
    <dbReference type="NCBI Taxonomy" id="1156417"/>
    <lineage>
        <taxon>Bacteria</taxon>
        <taxon>Bacillati</taxon>
        <taxon>Bacillota</taxon>
        <taxon>Tissierellia</taxon>
        <taxon>Tissierellales</taxon>
        <taxon>Thermohalobacteraceae</taxon>
        <taxon>Caloranaerobacter</taxon>
    </lineage>
</organism>
<keyword evidence="3 6" id="KW-0812">Transmembrane</keyword>
<feature type="transmembrane region" description="Helical" evidence="6">
    <location>
        <begin position="395"/>
        <end position="420"/>
    </location>
</feature>
<dbReference type="RefSeq" id="WP_052045089.1">
    <property type="nucleotide sequence ID" value="NZ_AZTB01000002.1"/>
</dbReference>
<dbReference type="Pfam" id="PF00753">
    <property type="entry name" value="Lactamase_B"/>
    <property type="match status" value="1"/>
</dbReference>
<name>A0A096BJF9_9FIRM</name>
<evidence type="ECO:0000256" key="2">
    <source>
        <dbReference type="ARBA" id="ARBA00022475"/>
    </source>
</evidence>
<dbReference type="EMBL" id="AZTB01000002">
    <property type="protein sequence ID" value="KGG81345.1"/>
    <property type="molecule type" value="Genomic_DNA"/>
</dbReference>
<dbReference type="InterPro" id="IPR036866">
    <property type="entry name" value="RibonucZ/Hydroxyglut_hydro"/>
</dbReference>
<dbReference type="Pfam" id="PF03772">
    <property type="entry name" value="Competence"/>
    <property type="match status" value="1"/>
</dbReference>
<evidence type="ECO:0000259" key="7">
    <source>
        <dbReference type="SMART" id="SM00849"/>
    </source>
</evidence>
<dbReference type="InterPro" id="IPR004477">
    <property type="entry name" value="ComEC_N"/>
</dbReference>
<dbReference type="PANTHER" id="PTHR30619:SF1">
    <property type="entry name" value="RECOMBINATION PROTEIN 2"/>
    <property type="match status" value="1"/>
</dbReference>
<dbReference type="InterPro" id="IPR004797">
    <property type="entry name" value="Competence_ComEC/Rec2"/>
</dbReference>
<dbReference type="InterPro" id="IPR035681">
    <property type="entry name" value="ComA-like_MBL"/>
</dbReference>
<feature type="transmembrane region" description="Helical" evidence="6">
    <location>
        <begin position="244"/>
        <end position="265"/>
    </location>
</feature>
<evidence type="ECO:0000256" key="6">
    <source>
        <dbReference type="SAM" id="Phobius"/>
    </source>
</evidence>
<evidence type="ECO:0000313" key="8">
    <source>
        <dbReference type="EMBL" id="KGG81345.1"/>
    </source>
</evidence>
<keyword evidence="5 6" id="KW-0472">Membrane</keyword>
<sequence length="775" mass="89375">MKRPFSYFLFPYILGVYFGYKFHIITNLLFVGLLSSIILFILSILNKKAFIYSLVLLIFFIGYYNTSSNMIKEDKLQFLYDNRVEYAGIVKEKIIKNSSRSKYILVTDYIRINRNIYHIKEKVLLNVKGEKTFEEGDKIKGIGFVKRPKANTNPRLFNYRLYLKTQDINLIIYSKDYSIYLLSKNNLNFFEHNAQLIRNKFLNVLDMTLSEENSSIIKSIILGKSSYLNKNILNSFRELGVSHILAVSGLHVGIISAFFLFVFTMLQLDRKLSTLITIVLIWSYGYIVQFPPSVLRASIIFTLLMTSNLTLRRYDATNSILFSAFILLIFKPLWIFNIGFQLSFASALSLVLFTERVKLLLNINNRFINVMSPILAVQIGILPLLSYHFNNISLIAIITNLILVPILSISVIGGFILIFVSYININTALFLGTLLDLILDFTRFLINIFNKFPYKTLILPQPSFESIIYYYLAVFIFLGFIRFDLLSMKIKKTFLICTLFTILLTTFYITLQNDVEIEFLDVGQGDCSLVNINNDKFFLIDTGGSLSGEFDIGENILYPYLVKKGIFALDGVFISHFHEDHCEALLKLIEKLKIRNIFISYENMENDIYLDIIKKAAENDIPIKILTRGDKINITKNVSFEVLYPSKGINKNKFENENNLSMVLLLNAYGKKILFTGDIESEVENILSSQNNIDIDVIKVPHHGSNTSSTEEFLRSVKPEYGIISVGINRFGHPSDEVLKRYKKYNIEIYRTDKDGLITIRITPRGYKIYEFVNN</sequence>
<dbReference type="Gene3D" id="3.60.15.10">
    <property type="entry name" value="Ribonuclease Z/Hydroxyacylglutathione hydrolase-like"/>
    <property type="match status" value="1"/>
</dbReference>
<dbReference type="GO" id="GO:0030420">
    <property type="term" value="P:establishment of competence for transformation"/>
    <property type="evidence" value="ECO:0007669"/>
    <property type="project" value="InterPro"/>
</dbReference>
<evidence type="ECO:0000256" key="1">
    <source>
        <dbReference type="ARBA" id="ARBA00004651"/>
    </source>
</evidence>
<protein>
    <recommendedName>
        <fullName evidence="7">Metallo-beta-lactamase domain-containing protein</fullName>
    </recommendedName>
</protein>
<feature type="transmembrane region" description="Helical" evidence="6">
    <location>
        <begin position="468"/>
        <end position="486"/>
    </location>
</feature>
<feature type="transmembrane region" description="Helical" evidence="6">
    <location>
        <begin position="318"/>
        <end position="336"/>
    </location>
</feature>
<feature type="transmembrane region" description="Helical" evidence="6">
    <location>
        <begin position="20"/>
        <end position="42"/>
    </location>
</feature>
<feature type="transmembrane region" description="Helical" evidence="6">
    <location>
        <begin position="493"/>
        <end position="511"/>
    </location>
</feature>
<evidence type="ECO:0000256" key="4">
    <source>
        <dbReference type="ARBA" id="ARBA00022989"/>
    </source>
</evidence>
<comment type="subcellular location">
    <subcellularLocation>
        <location evidence="1">Cell membrane</location>
        <topology evidence="1">Multi-pass membrane protein</topology>
    </subcellularLocation>
</comment>
<dbReference type="Proteomes" id="UP000029622">
    <property type="component" value="Unassembled WGS sequence"/>
</dbReference>
<dbReference type="SMART" id="SM00849">
    <property type="entry name" value="Lactamase_B"/>
    <property type="match status" value="1"/>
</dbReference>
<comment type="caution">
    <text evidence="8">The sequence shown here is derived from an EMBL/GenBank/DDBJ whole genome shotgun (WGS) entry which is preliminary data.</text>
</comment>
<keyword evidence="2" id="KW-1003">Cell membrane</keyword>
<evidence type="ECO:0000313" key="9">
    <source>
        <dbReference type="Proteomes" id="UP000029622"/>
    </source>
</evidence>
<dbReference type="STRING" id="1156417.Y919_00920"/>
<dbReference type="Pfam" id="PF13567">
    <property type="entry name" value="DUF4131"/>
    <property type="match status" value="1"/>
</dbReference>
<dbReference type="InterPro" id="IPR025405">
    <property type="entry name" value="DUF4131"/>
</dbReference>
<feature type="transmembrane region" description="Helical" evidence="6">
    <location>
        <begin position="294"/>
        <end position="311"/>
    </location>
</feature>
<dbReference type="SUPFAM" id="SSF56281">
    <property type="entry name" value="Metallo-hydrolase/oxidoreductase"/>
    <property type="match status" value="1"/>
</dbReference>
<feature type="transmembrane region" description="Helical" evidence="6">
    <location>
        <begin position="368"/>
        <end position="389"/>
    </location>
</feature>
<dbReference type="GO" id="GO:0005886">
    <property type="term" value="C:plasma membrane"/>
    <property type="evidence" value="ECO:0007669"/>
    <property type="project" value="UniProtKB-SubCell"/>
</dbReference>
<dbReference type="PANTHER" id="PTHR30619">
    <property type="entry name" value="DNA INTERNALIZATION/COMPETENCE PROTEIN COMEC/REC2"/>
    <property type="match status" value="1"/>
</dbReference>
<feature type="domain" description="Metallo-beta-lactamase" evidence="7">
    <location>
        <begin position="524"/>
        <end position="728"/>
    </location>
</feature>
<proteinExistence type="predicted"/>
<gene>
    <name evidence="8" type="ORF">Y919_00920</name>
</gene>
<feature type="transmembrane region" description="Helical" evidence="6">
    <location>
        <begin position="49"/>
        <end position="66"/>
    </location>
</feature>